<dbReference type="GO" id="GO:0004803">
    <property type="term" value="F:transposase activity"/>
    <property type="evidence" value="ECO:0007669"/>
    <property type="project" value="InterPro"/>
</dbReference>
<dbReference type="NCBIfam" id="NF033542">
    <property type="entry name" value="transpos_IS110"/>
    <property type="match status" value="1"/>
</dbReference>
<proteinExistence type="predicted"/>
<keyword evidence="4" id="KW-1185">Reference proteome</keyword>
<comment type="caution">
    <text evidence="3">The sequence shown here is derived from an EMBL/GenBank/DDBJ whole genome shotgun (WGS) entry which is preliminary data.</text>
</comment>
<dbReference type="Pfam" id="PF01548">
    <property type="entry name" value="DEDD_Tnp_IS110"/>
    <property type="match status" value="1"/>
</dbReference>
<dbReference type="EMBL" id="JABBVZ010000224">
    <property type="protein sequence ID" value="NMP25085.1"/>
    <property type="molecule type" value="Genomic_DNA"/>
</dbReference>
<dbReference type="Pfam" id="PF02371">
    <property type="entry name" value="Transposase_20"/>
    <property type="match status" value="1"/>
</dbReference>
<dbReference type="InterPro" id="IPR002525">
    <property type="entry name" value="Transp_IS110-like_N"/>
</dbReference>
<dbReference type="AlphaFoldDB" id="A0A7Y0Q548"/>
<name>A0A7Y0Q548_9FIRM</name>
<protein>
    <submittedName>
        <fullName evidence="3">IS110 family transposase</fullName>
    </submittedName>
</protein>
<sequence length="412" mass="46691">MVETVLYVGIDTSLGNHVVCAMEVDGRIVARTTVPNHREGGEQLVAWLQSQAAPYARLAVGVEATSVYHAPLMEWLVQEPRLQPWQPTWYVLNPKVVAKFGETEVDRGKTDRADAQLIADVLRFGRVVPWTPPDPRYAALQVLTRHRRQVSRLITQEKNRALAQLFCVWGQYAHTKEPFFSDVFGLASQAVLARYTPDTLAQTPLADLAAEIAAVGRNRLKAPEDIAQTLHRLAQRAFRLHPEERDARRQSLVLHLDTIRALERQQRELDTVIARDFQAFRQTLTTIPGIGPVYGAGLLAEIGPVERFTSENALAKYAGLTWRPHQSGDFDADIRPLTRSGNVYLRHDFVEAAERVRVRDPHFKAFYAKKYREARHHAHKRALVLTARKLVGVVYGMLTRGQIYDARKLMPH</sequence>
<dbReference type="PANTHER" id="PTHR33055">
    <property type="entry name" value="TRANSPOSASE FOR INSERTION SEQUENCE ELEMENT IS1111A"/>
    <property type="match status" value="1"/>
</dbReference>
<feature type="domain" description="Transposase IS116/IS110/IS902 C-terminal" evidence="2">
    <location>
        <begin position="282"/>
        <end position="368"/>
    </location>
</feature>
<dbReference type="InterPro" id="IPR047650">
    <property type="entry name" value="Transpos_IS110"/>
</dbReference>
<dbReference type="PANTHER" id="PTHR33055:SF13">
    <property type="entry name" value="TRANSPOSASE"/>
    <property type="match status" value="1"/>
</dbReference>
<dbReference type="GO" id="GO:0006313">
    <property type="term" value="P:DNA transposition"/>
    <property type="evidence" value="ECO:0007669"/>
    <property type="project" value="InterPro"/>
</dbReference>
<organism evidence="3 4">
    <name type="scientific">Sulfobacillus harzensis</name>
    <dbReference type="NCBI Taxonomy" id="2729629"/>
    <lineage>
        <taxon>Bacteria</taxon>
        <taxon>Bacillati</taxon>
        <taxon>Bacillota</taxon>
        <taxon>Clostridia</taxon>
        <taxon>Eubacteriales</taxon>
        <taxon>Clostridiales Family XVII. Incertae Sedis</taxon>
        <taxon>Sulfobacillus</taxon>
    </lineage>
</organism>
<dbReference type="RefSeq" id="WP_169103284.1">
    <property type="nucleotide sequence ID" value="NZ_JABBVZ010000224.1"/>
</dbReference>
<evidence type="ECO:0000313" key="4">
    <source>
        <dbReference type="Proteomes" id="UP000533476"/>
    </source>
</evidence>
<evidence type="ECO:0000313" key="3">
    <source>
        <dbReference type="EMBL" id="NMP25085.1"/>
    </source>
</evidence>
<dbReference type="GO" id="GO:0003677">
    <property type="term" value="F:DNA binding"/>
    <property type="evidence" value="ECO:0007669"/>
    <property type="project" value="InterPro"/>
</dbReference>
<gene>
    <name evidence="3" type="ORF">HIJ39_22550</name>
</gene>
<evidence type="ECO:0000259" key="1">
    <source>
        <dbReference type="Pfam" id="PF01548"/>
    </source>
</evidence>
<reference evidence="3 4" key="1">
    <citation type="submission" date="2020-04" db="EMBL/GenBank/DDBJ databases">
        <authorList>
            <person name="Zhang R."/>
            <person name="Schippers A."/>
        </authorList>
    </citation>
    <scope>NUCLEOTIDE SEQUENCE [LARGE SCALE GENOMIC DNA]</scope>
    <source>
        <strain evidence="3 4">DSM 109850</strain>
    </source>
</reference>
<dbReference type="InterPro" id="IPR003346">
    <property type="entry name" value="Transposase_20"/>
</dbReference>
<accession>A0A7Y0Q548</accession>
<dbReference type="Proteomes" id="UP000533476">
    <property type="component" value="Unassembled WGS sequence"/>
</dbReference>
<evidence type="ECO:0000259" key="2">
    <source>
        <dbReference type="Pfam" id="PF02371"/>
    </source>
</evidence>
<feature type="domain" description="Transposase IS110-like N-terminal" evidence="1">
    <location>
        <begin position="8"/>
        <end position="165"/>
    </location>
</feature>